<organism evidence="7 10">
    <name type="scientific">Marinomonas gallaica</name>
    <dbReference type="NCBI Taxonomy" id="1806667"/>
    <lineage>
        <taxon>Bacteria</taxon>
        <taxon>Pseudomonadati</taxon>
        <taxon>Pseudomonadota</taxon>
        <taxon>Gammaproteobacteria</taxon>
        <taxon>Oceanospirillales</taxon>
        <taxon>Oceanospirillaceae</taxon>
        <taxon>Marinomonas</taxon>
    </lineage>
</organism>
<dbReference type="GO" id="GO:0052621">
    <property type="term" value="F:diguanylate cyclase activity"/>
    <property type="evidence" value="ECO:0007669"/>
    <property type="project" value="UniProtKB-EC"/>
</dbReference>
<sequence length="427" mass="48550">MLISFLRRPNNLSQKMIRVIFSIYLAVTLLITSVQFLSEYLKTQDAIVSELEQLEATVRGPISTSLWQYDQKQLDELASGLIQMPIIEGVDIVDQNEQSILSKRFYDPDAIPVSVFDSTTQLSWTLNGESIGLGSLKLYSSSDVVFERVWFGFALIATTAIIKMTILFWLFIWAFDRFLAAPLKELMSQVDEVQLSQNLSKRIHLANNEGNELNQLQGHMNRMLSAMSIDRQNLLEDEQAKRDWLEAAVAKRTEDLQILNKKLKYLATRDSLTDVLNRGSFFEAAQQRLVLSQQQTSTASFILLDLDFFKRINDTYGHFIGDKVLIQFTQILQSFLKESDLLGRVGGEEFAIFLPDTKLDAAFQLADEIRQAVSKTTLEIEGKTVTYTVSLGVESSEPDDQLIDALFKRADLKLYGAKDKGRDRVER</sequence>
<dbReference type="InterPro" id="IPR050469">
    <property type="entry name" value="Diguanylate_Cyclase"/>
</dbReference>
<dbReference type="InterPro" id="IPR029787">
    <property type="entry name" value="Nucleotide_cyclase"/>
</dbReference>
<dbReference type="EMBL" id="FLRB01000007">
    <property type="protein sequence ID" value="SBT20627.1"/>
    <property type="molecule type" value="Genomic_DNA"/>
</dbReference>
<gene>
    <name evidence="7" type="primary">ydaM_5</name>
    <name evidence="8" type="synonym">ydaM_2</name>
    <name evidence="7" type="ORF">MGA5115_01154</name>
    <name evidence="8" type="ORF">MGA5116_01214</name>
</gene>
<dbReference type="InterPro" id="IPR003660">
    <property type="entry name" value="HAMP_dom"/>
</dbReference>
<dbReference type="GO" id="GO:0005886">
    <property type="term" value="C:plasma membrane"/>
    <property type="evidence" value="ECO:0007669"/>
    <property type="project" value="TreeGrafter"/>
</dbReference>
<keyword evidence="4" id="KW-0472">Membrane</keyword>
<accession>A0A1C3JPE6</accession>
<evidence type="ECO:0000259" key="5">
    <source>
        <dbReference type="PROSITE" id="PS50885"/>
    </source>
</evidence>
<dbReference type="GO" id="GO:0007165">
    <property type="term" value="P:signal transduction"/>
    <property type="evidence" value="ECO:0007669"/>
    <property type="project" value="InterPro"/>
</dbReference>
<dbReference type="NCBIfam" id="TIGR00254">
    <property type="entry name" value="GGDEF"/>
    <property type="match status" value="1"/>
</dbReference>
<name>A0A1C3JPE6_9GAMM</name>
<comment type="cofactor">
    <cofactor evidence="1">
        <name>Mg(2+)</name>
        <dbReference type="ChEBI" id="CHEBI:18420"/>
    </cofactor>
</comment>
<dbReference type="FunFam" id="3.30.70.270:FF:000001">
    <property type="entry name" value="Diguanylate cyclase domain protein"/>
    <property type="match status" value="1"/>
</dbReference>
<keyword evidence="7" id="KW-0548">Nucleotidyltransferase</keyword>
<evidence type="ECO:0000256" key="1">
    <source>
        <dbReference type="ARBA" id="ARBA00001946"/>
    </source>
</evidence>
<evidence type="ECO:0000256" key="2">
    <source>
        <dbReference type="ARBA" id="ARBA00012528"/>
    </source>
</evidence>
<dbReference type="CDD" id="cd01949">
    <property type="entry name" value="GGDEF"/>
    <property type="match status" value="1"/>
</dbReference>
<feature type="transmembrane region" description="Helical" evidence="4">
    <location>
        <begin position="149"/>
        <end position="175"/>
    </location>
</feature>
<keyword evidence="4" id="KW-1133">Transmembrane helix</keyword>
<evidence type="ECO:0000313" key="8">
    <source>
        <dbReference type="EMBL" id="SBT20627.1"/>
    </source>
</evidence>
<dbReference type="AlphaFoldDB" id="A0A1C3JPE6"/>
<proteinExistence type="predicted"/>
<evidence type="ECO:0000313" key="9">
    <source>
        <dbReference type="Proteomes" id="UP000092840"/>
    </source>
</evidence>
<dbReference type="GO" id="GO:1902201">
    <property type="term" value="P:negative regulation of bacterial-type flagellum-dependent cell motility"/>
    <property type="evidence" value="ECO:0007669"/>
    <property type="project" value="TreeGrafter"/>
</dbReference>
<evidence type="ECO:0000256" key="3">
    <source>
        <dbReference type="ARBA" id="ARBA00034247"/>
    </source>
</evidence>
<keyword evidence="9" id="KW-1185">Reference proteome</keyword>
<dbReference type="Proteomes" id="UP000092840">
    <property type="component" value="Unassembled WGS sequence"/>
</dbReference>
<evidence type="ECO:0000313" key="7">
    <source>
        <dbReference type="EMBL" id="SBT17066.1"/>
    </source>
</evidence>
<keyword evidence="4" id="KW-0812">Transmembrane</keyword>
<keyword evidence="7" id="KW-0808">Transferase</keyword>
<dbReference type="SUPFAM" id="SSF55073">
    <property type="entry name" value="Nucleotide cyclase"/>
    <property type="match status" value="1"/>
</dbReference>
<evidence type="ECO:0000259" key="6">
    <source>
        <dbReference type="PROSITE" id="PS50887"/>
    </source>
</evidence>
<dbReference type="Pfam" id="PF17149">
    <property type="entry name" value="CHASE5"/>
    <property type="match status" value="1"/>
</dbReference>
<feature type="domain" description="GGDEF" evidence="6">
    <location>
        <begin position="297"/>
        <end position="427"/>
    </location>
</feature>
<evidence type="ECO:0000256" key="4">
    <source>
        <dbReference type="SAM" id="Phobius"/>
    </source>
</evidence>
<dbReference type="PROSITE" id="PS50887">
    <property type="entry name" value="GGDEF"/>
    <property type="match status" value="1"/>
</dbReference>
<dbReference type="InterPro" id="IPR000160">
    <property type="entry name" value="GGDEF_dom"/>
</dbReference>
<dbReference type="EC" id="2.7.7.65" evidence="2"/>
<dbReference type="Pfam" id="PF00990">
    <property type="entry name" value="GGDEF"/>
    <property type="match status" value="1"/>
</dbReference>
<reference evidence="7 10" key="2">
    <citation type="submission" date="2016-06" db="EMBL/GenBank/DDBJ databases">
        <authorList>
            <person name="Kjaerup R.B."/>
            <person name="Dalgaard T.S."/>
            <person name="Juul-Madsen H.R."/>
        </authorList>
    </citation>
    <scope>NUCLEOTIDE SEQUENCE [LARGE SCALE GENOMIC DNA]</scope>
    <source>
        <strain evidence="7 10">CECT 5115</strain>
    </source>
</reference>
<dbReference type="InterPro" id="IPR043128">
    <property type="entry name" value="Rev_trsase/Diguanyl_cyclase"/>
</dbReference>
<dbReference type="EMBL" id="FLRA01000006">
    <property type="protein sequence ID" value="SBT17066.1"/>
    <property type="molecule type" value="Genomic_DNA"/>
</dbReference>
<feature type="transmembrane region" description="Helical" evidence="4">
    <location>
        <begin position="21"/>
        <end position="38"/>
    </location>
</feature>
<dbReference type="GO" id="GO:0043709">
    <property type="term" value="P:cell adhesion involved in single-species biofilm formation"/>
    <property type="evidence" value="ECO:0007669"/>
    <property type="project" value="TreeGrafter"/>
</dbReference>
<dbReference type="Gene3D" id="3.30.70.270">
    <property type="match status" value="1"/>
</dbReference>
<dbReference type="PANTHER" id="PTHR45138:SF9">
    <property type="entry name" value="DIGUANYLATE CYCLASE DGCM-RELATED"/>
    <property type="match status" value="1"/>
</dbReference>
<reference evidence="8 9" key="1">
    <citation type="submission" date="2016-06" db="EMBL/GenBank/DDBJ databases">
        <authorList>
            <person name="Rodrigo-Torres L."/>
            <person name="Arahal D.R."/>
        </authorList>
    </citation>
    <scope>NUCLEOTIDE SEQUENCE [LARGE SCALE GENOMIC DNA]</scope>
    <source>
        <strain evidence="8 9">CECT 5116</strain>
    </source>
</reference>
<protein>
    <recommendedName>
        <fullName evidence="2">diguanylate cyclase</fullName>
        <ecNumber evidence="2">2.7.7.65</ecNumber>
    </recommendedName>
</protein>
<dbReference type="PROSITE" id="PS50885">
    <property type="entry name" value="HAMP"/>
    <property type="match status" value="1"/>
</dbReference>
<feature type="domain" description="HAMP" evidence="5">
    <location>
        <begin position="177"/>
        <end position="232"/>
    </location>
</feature>
<dbReference type="PANTHER" id="PTHR45138">
    <property type="entry name" value="REGULATORY COMPONENTS OF SENSORY TRANSDUCTION SYSTEM"/>
    <property type="match status" value="1"/>
</dbReference>
<dbReference type="InterPro" id="IPR033414">
    <property type="entry name" value="Sensor_dom"/>
</dbReference>
<dbReference type="Proteomes" id="UP000092871">
    <property type="component" value="Unassembled WGS sequence"/>
</dbReference>
<comment type="catalytic activity">
    <reaction evidence="3">
        <text>2 GTP = 3',3'-c-di-GMP + 2 diphosphate</text>
        <dbReference type="Rhea" id="RHEA:24898"/>
        <dbReference type="ChEBI" id="CHEBI:33019"/>
        <dbReference type="ChEBI" id="CHEBI:37565"/>
        <dbReference type="ChEBI" id="CHEBI:58805"/>
        <dbReference type="EC" id="2.7.7.65"/>
    </reaction>
</comment>
<dbReference type="SMART" id="SM00267">
    <property type="entry name" value="GGDEF"/>
    <property type="match status" value="1"/>
</dbReference>
<evidence type="ECO:0000313" key="10">
    <source>
        <dbReference type="Proteomes" id="UP000092871"/>
    </source>
</evidence>